<evidence type="ECO:0000313" key="8">
    <source>
        <dbReference type="EMBL" id="RIE06952.1"/>
    </source>
</evidence>
<gene>
    <name evidence="8" type="ORF">SMC7_00255</name>
</gene>
<evidence type="ECO:0000256" key="3">
    <source>
        <dbReference type="ARBA" id="ARBA00022630"/>
    </source>
</evidence>
<dbReference type="EMBL" id="QXIS01000001">
    <property type="protein sequence ID" value="RIE06952.1"/>
    <property type="molecule type" value="Genomic_DNA"/>
</dbReference>
<evidence type="ECO:0000256" key="2">
    <source>
        <dbReference type="ARBA" id="ARBA00022553"/>
    </source>
</evidence>
<dbReference type="AlphaFoldDB" id="A0A398CW45"/>
<dbReference type="SMART" id="SM00900">
    <property type="entry name" value="FMN_bind"/>
    <property type="match status" value="2"/>
</dbReference>
<dbReference type="Pfam" id="PF04205">
    <property type="entry name" value="FMN_bind"/>
    <property type="match status" value="2"/>
</dbReference>
<proteinExistence type="predicted"/>
<keyword evidence="3" id="KW-0285">Flavoprotein</keyword>
<feature type="compositionally biased region" description="Polar residues" evidence="6">
    <location>
        <begin position="215"/>
        <end position="226"/>
    </location>
</feature>
<dbReference type="PANTHER" id="PTHR36118">
    <property type="entry name" value="ION-TRANSLOCATING OXIDOREDUCTASE COMPLEX SUBUNIT G"/>
    <property type="match status" value="1"/>
</dbReference>
<keyword evidence="5" id="KW-0249">Electron transport</keyword>
<dbReference type="GO" id="GO:0010181">
    <property type="term" value="F:FMN binding"/>
    <property type="evidence" value="ECO:0007669"/>
    <property type="project" value="InterPro"/>
</dbReference>
<sequence length="345" mass="34840">MKRWQMIKLGLILAVYTIVGCVGLAFVYNSTSKTIAQRLEADLQAGLREVFPEATGFTPTDKVKSTNPNIVFDAAYTANGPSGSLGIAVKVHGPSYGGPTTLIVGVSTDGTITGVKVLENKDTPGLGANAASSTYYVDKATKTTFPGQFAGKKLTDAFIVKKDVIAITSATITSRSITNLVQVVGKAASEALGTAGPAPVPSSQSPSAVLPSADTIRSSSKPATSSLPGVSILETSVGTRTGTIVGAIAKAKAKSYDGDVTVLVGISTDGIITGVQILECTDSQGSPILAPDFAQQFAGKKASAPLEVGTNIDAVSGATFSSRGATALVKATADALVKALAGGGL</sequence>
<dbReference type="GO" id="GO:0005886">
    <property type="term" value="C:plasma membrane"/>
    <property type="evidence" value="ECO:0007669"/>
    <property type="project" value="InterPro"/>
</dbReference>
<dbReference type="InterPro" id="IPR010209">
    <property type="entry name" value="Ion_transpt_RnfG/RsxG"/>
</dbReference>
<dbReference type="GO" id="GO:0022900">
    <property type="term" value="P:electron transport chain"/>
    <property type="evidence" value="ECO:0007669"/>
    <property type="project" value="InterPro"/>
</dbReference>
<dbReference type="Proteomes" id="UP000266328">
    <property type="component" value="Unassembled WGS sequence"/>
</dbReference>
<feature type="domain" description="FMN-binding" evidence="7">
    <location>
        <begin position="95"/>
        <end position="188"/>
    </location>
</feature>
<dbReference type="GO" id="GO:0009055">
    <property type="term" value="F:electron transfer activity"/>
    <property type="evidence" value="ECO:0007669"/>
    <property type="project" value="InterPro"/>
</dbReference>
<comment type="caution">
    <text evidence="8">The sequence shown here is derived from an EMBL/GenBank/DDBJ whole genome shotgun (WGS) entry which is preliminary data.</text>
</comment>
<feature type="domain" description="FMN-binding" evidence="7">
    <location>
        <begin position="255"/>
        <end position="336"/>
    </location>
</feature>
<feature type="compositionally biased region" description="Low complexity" evidence="6">
    <location>
        <begin position="195"/>
        <end position="213"/>
    </location>
</feature>
<keyword evidence="9" id="KW-1185">Reference proteome</keyword>
<evidence type="ECO:0000256" key="1">
    <source>
        <dbReference type="ARBA" id="ARBA00022448"/>
    </source>
</evidence>
<accession>A0A398CW45</accession>
<evidence type="ECO:0000259" key="7">
    <source>
        <dbReference type="SMART" id="SM00900"/>
    </source>
</evidence>
<reference evidence="8 9" key="1">
    <citation type="submission" date="2018-09" db="EMBL/GenBank/DDBJ databases">
        <title>Discovery and Ecogenomic Context for Candidatus Cryosericales, a Global Caldiserica Order Active in Thawing Permafrost.</title>
        <authorList>
            <person name="Martinez M.A."/>
            <person name="Woodcroft B.J."/>
            <person name="Ignacio Espinoza J.C."/>
            <person name="Zayed A."/>
            <person name="Singleton C.M."/>
            <person name="Boyd J."/>
            <person name="Li Y.-F."/>
            <person name="Purvine S."/>
            <person name="Maughan H."/>
            <person name="Hodgkins S.B."/>
            <person name="Anderson D."/>
            <person name="Sederholm M."/>
            <person name="Temperton B."/>
            <person name="Saleska S.R."/>
            <person name="Tyson G.W."/>
            <person name="Rich V.I."/>
        </authorList>
    </citation>
    <scope>NUCLEOTIDE SEQUENCE [LARGE SCALE GENOMIC DNA]</scope>
    <source>
        <strain evidence="8 9">SMC7</strain>
    </source>
</reference>
<dbReference type="PROSITE" id="PS51257">
    <property type="entry name" value="PROKAR_LIPOPROTEIN"/>
    <property type="match status" value="1"/>
</dbReference>
<evidence type="ECO:0000313" key="9">
    <source>
        <dbReference type="Proteomes" id="UP000266328"/>
    </source>
</evidence>
<protein>
    <submittedName>
        <fullName evidence="8">FMN-binding protein</fullName>
    </submittedName>
</protein>
<dbReference type="RefSeq" id="WP_119088383.1">
    <property type="nucleotide sequence ID" value="NZ_QXIS01000001.1"/>
</dbReference>
<keyword evidence="2" id="KW-0597">Phosphoprotein</keyword>
<organism evidence="8 9">
    <name type="scientific">Candidatus Cryosericum terrychapinii</name>
    <dbReference type="NCBI Taxonomy" id="2290919"/>
    <lineage>
        <taxon>Bacteria</taxon>
        <taxon>Pseudomonadati</taxon>
        <taxon>Caldisericota/Cryosericota group</taxon>
        <taxon>Candidatus Cryosericota</taxon>
        <taxon>Candidatus Cryosericia</taxon>
        <taxon>Candidatus Cryosericales</taxon>
        <taxon>Candidatus Cryosericaceae</taxon>
        <taxon>Candidatus Cryosericum</taxon>
    </lineage>
</organism>
<keyword evidence="4" id="KW-0288">FMN</keyword>
<dbReference type="OrthoDB" id="9811080at2"/>
<dbReference type="InterPro" id="IPR007329">
    <property type="entry name" value="FMN-bd"/>
</dbReference>
<name>A0A398CW45_9BACT</name>
<keyword evidence="1" id="KW-0813">Transport</keyword>
<feature type="region of interest" description="Disordered" evidence="6">
    <location>
        <begin position="194"/>
        <end position="226"/>
    </location>
</feature>
<evidence type="ECO:0000256" key="4">
    <source>
        <dbReference type="ARBA" id="ARBA00022643"/>
    </source>
</evidence>
<evidence type="ECO:0000256" key="5">
    <source>
        <dbReference type="ARBA" id="ARBA00022982"/>
    </source>
</evidence>
<dbReference type="PANTHER" id="PTHR36118:SF1">
    <property type="entry name" value="ION-TRANSLOCATING OXIDOREDUCTASE COMPLEX SUBUNIT G"/>
    <property type="match status" value="1"/>
</dbReference>
<evidence type="ECO:0000256" key="6">
    <source>
        <dbReference type="SAM" id="MobiDB-lite"/>
    </source>
</evidence>